<proteinExistence type="predicted"/>
<dbReference type="InterPro" id="IPR022072">
    <property type="entry name" value="DUF3624"/>
</dbReference>
<dbReference type="AlphaFoldDB" id="A0A537ISA2"/>
<feature type="transmembrane region" description="Helical" evidence="1">
    <location>
        <begin position="20"/>
        <end position="43"/>
    </location>
</feature>
<gene>
    <name evidence="2" type="ORF">E6H05_08685</name>
</gene>
<keyword evidence="1" id="KW-0812">Transmembrane</keyword>
<name>A0A537ISA2_9BACT</name>
<comment type="caution">
    <text evidence="2">The sequence shown here is derived from an EMBL/GenBank/DDBJ whole genome shotgun (WGS) entry which is preliminary data.</text>
</comment>
<keyword evidence="1" id="KW-1133">Transmembrane helix</keyword>
<evidence type="ECO:0000313" key="3">
    <source>
        <dbReference type="Proteomes" id="UP000318834"/>
    </source>
</evidence>
<evidence type="ECO:0000256" key="1">
    <source>
        <dbReference type="SAM" id="Phobius"/>
    </source>
</evidence>
<dbReference type="Proteomes" id="UP000318834">
    <property type="component" value="Unassembled WGS sequence"/>
</dbReference>
<reference evidence="2 3" key="1">
    <citation type="journal article" date="2019" name="Nat. Microbiol.">
        <title>Mediterranean grassland soil C-N compound turnover is dependent on rainfall and depth, and is mediated by genomically divergent microorganisms.</title>
        <authorList>
            <person name="Diamond S."/>
            <person name="Andeer P.F."/>
            <person name="Li Z."/>
            <person name="Crits-Christoph A."/>
            <person name="Burstein D."/>
            <person name="Anantharaman K."/>
            <person name="Lane K.R."/>
            <person name="Thomas B.C."/>
            <person name="Pan C."/>
            <person name="Northen T.R."/>
            <person name="Banfield J.F."/>
        </authorList>
    </citation>
    <scope>NUCLEOTIDE SEQUENCE [LARGE SCALE GENOMIC DNA]</scope>
    <source>
        <strain evidence="2">NP_8</strain>
    </source>
</reference>
<organism evidence="2 3">
    <name type="scientific">Candidatus Segetimicrobium genomatis</name>
    <dbReference type="NCBI Taxonomy" id="2569760"/>
    <lineage>
        <taxon>Bacteria</taxon>
        <taxon>Bacillati</taxon>
        <taxon>Candidatus Sysuimicrobiota</taxon>
        <taxon>Candidatus Sysuimicrobiia</taxon>
        <taxon>Candidatus Sysuimicrobiales</taxon>
        <taxon>Candidatus Segetimicrobiaceae</taxon>
        <taxon>Candidatus Segetimicrobium</taxon>
    </lineage>
</organism>
<protein>
    <submittedName>
        <fullName evidence="2">DUF3624 family protein</fullName>
    </submittedName>
</protein>
<dbReference type="EMBL" id="VBAP01000061">
    <property type="protein sequence ID" value="TMI73922.1"/>
    <property type="molecule type" value="Genomic_DNA"/>
</dbReference>
<accession>A0A537ISA2</accession>
<keyword evidence="1" id="KW-0472">Membrane</keyword>
<sequence>MRPLVLLRTLIATKLGTCALCIRLSLILSLSSWAGFAALALLVPGSLAANLALVPALAFTTLFAGHVIAYAVRVVSVYRNLGKTACAGSPDLAANRRRFLVVSAQTIALTIVPTALASALYGSIAGAGICPQPSGCINSCCCKNCRTQLPKCDPNHDSCRIFCFYEFCVPH</sequence>
<feature type="transmembrane region" description="Helical" evidence="1">
    <location>
        <begin position="99"/>
        <end position="121"/>
    </location>
</feature>
<feature type="transmembrane region" description="Helical" evidence="1">
    <location>
        <begin position="49"/>
        <end position="72"/>
    </location>
</feature>
<evidence type="ECO:0000313" key="2">
    <source>
        <dbReference type="EMBL" id="TMI73922.1"/>
    </source>
</evidence>
<dbReference type="Pfam" id="PF12292">
    <property type="entry name" value="DUF3624"/>
    <property type="match status" value="1"/>
</dbReference>